<sequence>MKDFVETMKLRGQAAENIYFSQVDKALIEELKRNPDVLTHRQQLINMERELAKEPNIFE</sequence>
<name>A0ABS0GLZ5_9VIBR</name>
<evidence type="ECO:0000313" key="2">
    <source>
        <dbReference type="Proteomes" id="UP000597206"/>
    </source>
</evidence>
<comment type="caution">
    <text evidence="1">The sequence shown here is derived from an EMBL/GenBank/DDBJ whole genome shotgun (WGS) entry which is preliminary data.</text>
</comment>
<proteinExistence type="predicted"/>
<organism evidence="1 2">
    <name type="scientific">Vibrio nitrifigilis</name>
    <dbReference type="NCBI Taxonomy" id="2789781"/>
    <lineage>
        <taxon>Bacteria</taxon>
        <taxon>Pseudomonadati</taxon>
        <taxon>Pseudomonadota</taxon>
        <taxon>Gammaproteobacteria</taxon>
        <taxon>Vibrionales</taxon>
        <taxon>Vibrionaceae</taxon>
        <taxon>Vibrio</taxon>
    </lineage>
</organism>
<reference evidence="1 2" key="1">
    <citation type="submission" date="2020-11" db="EMBL/GenBank/DDBJ databases">
        <title>Vibrio nitrifigilis sp. nov., a marine nitrogen-fixing bacterium isolated from the lagoon sediment of an islet inside an atoll.</title>
        <authorList>
            <person name="Wang L.-T."/>
            <person name="Shieh W.Y."/>
        </authorList>
    </citation>
    <scope>NUCLEOTIDE SEQUENCE [LARGE SCALE GENOMIC DNA]</scope>
    <source>
        <strain evidence="1 2">NFV-1</strain>
    </source>
</reference>
<dbReference type="Proteomes" id="UP000597206">
    <property type="component" value="Unassembled WGS sequence"/>
</dbReference>
<evidence type="ECO:0000313" key="1">
    <source>
        <dbReference type="EMBL" id="MBF9003476.1"/>
    </source>
</evidence>
<gene>
    <name evidence="1" type="ORF">I1A42_23630</name>
</gene>
<accession>A0ABS0GLZ5</accession>
<dbReference type="EMBL" id="JADPMR010000004">
    <property type="protein sequence ID" value="MBF9003476.1"/>
    <property type="molecule type" value="Genomic_DNA"/>
</dbReference>
<keyword evidence="2" id="KW-1185">Reference proteome</keyword>
<protein>
    <submittedName>
        <fullName evidence="1">Uncharacterized protein</fullName>
    </submittedName>
</protein>